<dbReference type="EMBL" id="CP001750">
    <property type="protein sequence ID" value="ADB10235.1"/>
    <property type="molecule type" value="Genomic_DNA"/>
</dbReference>
<evidence type="ECO:0000256" key="8">
    <source>
        <dbReference type="ARBA" id="ARBA00022840"/>
    </source>
</evidence>
<dbReference type="PROSITE" id="PS51194">
    <property type="entry name" value="HELICASE_CTER"/>
    <property type="match status" value="1"/>
</dbReference>
<keyword evidence="4" id="KW-0479">Metal-binding</keyword>
<dbReference type="CDD" id="cd17930">
    <property type="entry name" value="DEXHc_cas3"/>
    <property type="match status" value="1"/>
</dbReference>
<dbReference type="GO" id="GO:0051607">
    <property type="term" value="P:defense response to virus"/>
    <property type="evidence" value="ECO:0007669"/>
    <property type="project" value="UniProtKB-KW"/>
</dbReference>
<dbReference type="HOGENOM" id="CLU_010123_0_0_11"/>
<dbReference type="InterPro" id="IPR054712">
    <property type="entry name" value="Cas3-like_dom"/>
</dbReference>
<dbReference type="Pfam" id="PF22590">
    <property type="entry name" value="Cas3-like_C_2"/>
    <property type="match status" value="1"/>
</dbReference>
<evidence type="ECO:0000256" key="3">
    <source>
        <dbReference type="ARBA" id="ARBA00022722"/>
    </source>
</evidence>
<evidence type="ECO:0000256" key="6">
    <source>
        <dbReference type="ARBA" id="ARBA00022801"/>
    </source>
</evidence>
<evidence type="ECO:0000259" key="12">
    <source>
        <dbReference type="PROSITE" id="PS51194"/>
    </source>
</evidence>
<reference evidence="14 15" key="1">
    <citation type="journal article" date="2009" name="PLoS Genet.">
        <title>The Bifidobacterium dentium Bd1 genome sequence reflects its genetic adaptation to the human oral cavity.</title>
        <authorList>
            <person name="Ventura M."/>
            <person name="Turroni F."/>
            <person name="Zomer A."/>
            <person name="Foroni E."/>
            <person name="Giubellini V."/>
            <person name="Bottacini F."/>
            <person name="Canchaya C."/>
            <person name="Claesson M.J."/>
            <person name="He F."/>
            <person name="Mantzourani M."/>
            <person name="Mulas L."/>
            <person name="Ferrarini A."/>
            <person name="Gao B."/>
            <person name="Delledonne M."/>
            <person name="Henrissat B."/>
            <person name="Coutinho P."/>
            <person name="Oggioni M."/>
            <person name="Gupta R.S."/>
            <person name="Zhang Z."/>
            <person name="Beighton D."/>
            <person name="Fitzgerald G.F."/>
            <person name="O'Toole P.W."/>
            <person name="van Sinderen D."/>
        </authorList>
    </citation>
    <scope>NUCLEOTIDE SEQUENCE [LARGE SCALE GENOMIC DNA]</scope>
    <source>
        <strain evidence="15">ATCC 27534 / DSM 20436 / JCM 1195 / Bd1</strain>
    </source>
</reference>
<dbReference type="GO" id="GO:0016787">
    <property type="term" value="F:hydrolase activity"/>
    <property type="evidence" value="ECO:0007669"/>
    <property type="project" value="UniProtKB-KW"/>
</dbReference>
<dbReference type="InterPro" id="IPR006483">
    <property type="entry name" value="CRISPR-assoc_Cas3_HD"/>
</dbReference>
<dbReference type="PROSITE" id="PS51192">
    <property type="entry name" value="HELICASE_ATP_BIND_1"/>
    <property type="match status" value="1"/>
</dbReference>
<dbReference type="InterPro" id="IPR038257">
    <property type="entry name" value="CRISPR-assoc_Cas3_HD_sf"/>
</dbReference>
<dbReference type="PROSITE" id="PS51643">
    <property type="entry name" value="HD_CAS3"/>
    <property type="match status" value="1"/>
</dbReference>
<evidence type="ECO:0000256" key="10">
    <source>
        <dbReference type="SAM" id="MobiDB-lite"/>
    </source>
</evidence>
<proteinExistence type="inferred from homology"/>
<gene>
    <name evidence="14" type="primary">cas3</name>
    <name evidence="14" type="ordered locus">BDP_1643</name>
</gene>
<evidence type="ECO:0000256" key="4">
    <source>
        <dbReference type="ARBA" id="ARBA00022723"/>
    </source>
</evidence>
<dbReference type="eggNOG" id="COG1203">
    <property type="taxonomic scope" value="Bacteria"/>
</dbReference>
<feature type="region of interest" description="Disordered" evidence="10">
    <location>
        <begin position="361"/>
        <end position="393"/>
    </location>
</feature>
<dbReference type="SMART" id="SM00490">
    <property type="entry name" value="HELICc"/>
    <property type="match status" value="1"/>
</dbReference>
<dbReference type="NCBIfam" id="TIGR01587">
    <property type="entry name" value="cas3_core"/>
    <property type="match status" value="1"/>
</dbReference>
<dbReference type="InterPro" id="IPR027417">
    <property type="entry name" value="P-loop_NTPase"/>
</dbReference>
<dbReference type="PANTHER" id="PTHR24031">
    <property type="entry name" value="RNA HELICASE"/>
    <property type="match status" value="1"/>
</dbReference>
<keyword evidence="9" id="KW-0051">Antiviral defense</keyword>
<evidence type="ECO:0000259" key="11">
    <source>
        <dbReference type="PROSITE" id="PS51192"/>
    </source>
</evidence>
<keyword evidence="8" id="KW-0067">ATP-binding</keyword>
<accession>D2Q5M0</accession>
<comment type="similarity">
    <text evidence="1">In the N-terminal section; belongs to the CRISPR-associated nuclease Cas3-HD family.</text>
</comment>
<name>D2Q5M0_BIFDB</name>
<dbReference type="Proteomes" id="UP000008693">
    <property type="component" value="Chromosome"/>
</dbReference>
<dbReference type="GO" id="GO:0004518">
    <property type="term" value="F:nuclease activity"/>
    <property type="evidence" value="ECO:0007669"/>
    <property type="project" value="UniProtKB-KW"/>
</dbReference>
<feature type="domain" description="Helicase ATP-binding" evidence="11">
    <location>
        <begin position="287"/>
        <end position="490"/>
    </location>
</feature>
<dbReference type="Pfam" id="PF01966">
    <property type="entry name" value="HD"/>
    <property type="match status" value="1"/>
</dbReference>
<keyword evidence="5" id="KW-0547">Nucleotide-binding</keyword>
<evidence type="ECO:0000256" key="1">
    <source>
        <dbReference type="ARBA" id="ARBA00006847"/>
    </source>
</evidence>
<dbReference type="Pfam" id="PF00270">
    <property type="entry name" value="DEAD"/>
    <property type="match status" value="1"/>
</dbReference>
<dbReference type="SUPFAM" id="SSF52540">
    <property type="entry name" value="P-loop containing nucleoside triphosphate hydrolases"/>
    <property type="match status" value="1"/>
</dbReference>
<dbReference type="AlphaFoldDB" id="D2Q5M0"/>
<evidence type="ECO:0000313" key="15">
    <source>
        <dbReference type="Proteomes" id="UP000008693"/>
    </source>
</evidence>
<evidence type="ECO:0000256" key="2">
    <source>
        <dbReference type="ARBA" id="ARBA00009046"/>
    </source>
</evidence>
<keyword evidence="15" id="KW-1185">Reference proteome</keyword>
<evidence type="ECO:0000259" key="13">
    <source>
        <dbReference type="PROSITE" id="PS51643"/>
    </source>
</evidence>
<dbReference type="InterPro" id="IPR006474">
    <property type="entry name" value="Helicase_Cas3_CRISPR-ass_core"/>
</dbReference>
<dbReference type="GO" id="GO:0004386">
    <property type="term" value="F:helicase activity"/>
    <property type="evidence" value="ECO:0007669"/>
    <property type="project" value="UniProtKB-KW"/>
</dbReference>
<protein>
    <submittedName>
        <fullName evidence="14">CRISPR-associated helicase Cas3</fullName>
    </submittedName>
</protein>
<evidence type="ECO:0000256" key="5">
    <source>
        <dbReference type="ARBA" id="ARBA00022741"/>
    </source>
</evidence>
<evidence type="ECO:0000256" key="9">
    <source>
        <dbReference type="ARBA" id="ARBA00023118"/>
    </source>
</evidence>
<evidence type="ECO:0000313" key="14">
    <source>
        <dbReference type="EMBL" id="ADB10235.1"/>
    </source>
</evidence>
<dbReference type="KEGG" id="bde:BDP_1643"/>
<feature type="domain" description="HD Cas3-type" evidence="13">
    <location>
        <begin position="39"/>
        <end position="236"/>
    </location>
</feature>
<evidence type="ECO:0000256" key="7">
    <source>
        <dbReference type="ARBA" id="ARBA00022806"/>
    </source>
</evidence>
<dbReference type="STRING" id="401473.BDP_1643"/>
<sequence>MYDERILQKLCYTEDSNSVHCRSKEHRMNSKQLLARKDATGAVQTLRDHLHGAGKLARDFEEEFSAISYTAALLHDLGKASEDFQEYLLSAKGHRGSVIHAWQGAFLVDDACALSSEKSAAEQAVQEITREILELAIAKHHGELPDCLDVDGFSTFFDGLATDRKNEIRFSYQEVKDRISYLDLDIAGNYDKSIRDVEHFMQKFNMGGITNSDSFYFYLGLFAKYVYSRLIDADRLDAACFEERRTYRSKSIDWSSLIDRFEKNIRKFDHTSEINKIRNQISEQCRLEGKRSTGIYRLAVPTGGGKTLASLNFALHHAIETNKRRIIYVIPYLSITSQTVKVFREILELDEDDTETLLEHYSSAGGRKDDDTFTNTQSEFDQEEDDEQNAKRKLATERWDSQIIVTTMVRFLETVMSSKSGDLRRFHNMADSIIIFDEIQSLPTNAINLFNEVVSFLSKILGSTIVLCSATQPLLERTSRKNLLLADCPNLIDDSQEYFEKLRRTCVVAATEMKNCDELAEIIYEKAKENGNCLAIVNLKSEARIIYQCLKTLNGDNHFKIIHLSTSMCGQHRTDKLELVRQLTSIDKGKPVICISTQLIEAGVDVSFSCVIRAMAGLDSILQAAGRCNRNGESKSPKKVYVFGIKDEKGLSYLPDIKMGKEITERMVREHPDEDLLSNEMLLEYYQLFFEGIQSGNDNGFGIMDYPIPGKQNLYAYDLLSCNRAARGQYVNSSGTQYLKVYAQAFKTVGNRFRVIPNQNHNVVVPYGRVEKHMERLSRGNLREQFAALRQLQDYSVSLFDNEYRSLDERGAITLENEDFGIYMLNKDYYKEEYGVVTETEMSLLYI</sequence>
<dbReference type="CDD" id="cd09641">
    <property type="entry name" value="Cas3''_I"/>
    <property type="match status" value="1"/>
</dbReference>
<comment type="similarity">
    <text evidence="2">In the central section; belongs to the CRISPR-associated helicase Cas3 family.</text>
</comment>
<dbReference type="InterPro" id="IPR011545">
    <property type="entry name" value="DEAD/DEAH_box_helicase_dom"/>
</dbReference>
<dbReference type="GO" id="GO:0005524">
    <property type="term" value="F:ATP binding"/>
    <property type="evidence" value="ECO:0007669"/>
    <property type="project" value="UniProtKB-KW"/>
</dbReference>
<dbReference type="InterPro" id="IPR001650">
    <property type="entry name" value="Helicase_C-like"/>
</dbReference>
<dbReference type="InterPro" id="IPR014001">
    <property type="entry name" value="Helicase_ATP-bd"/>
</dbReference>
<dbReference type="InterPro" id="IPR006674">
    <property type="entry name" value="HD_domain"/>
</dbReference>
<keyword evidence="7" id="KW-0347">Helicase</keyword>
<dbReference type="GO" id="GO:0003676">
    <property type="term" value="F:nucleic acid binding"/>
    <property type="evidence" value="ECO:0007669"/>
    <property type="project" value="InterPro"/>
</dbReference>
<feature type="domain" description="Helicase C-terminal" evidence="12">
    <location>
        <begin position="518"/>
        <end position="684"/>
    </location>
</feature>
<dbReference type="Gene3D" id="1.10.3210.30">
    <property type="match status" value="1"/>
</dbReference>
<dbReference type="Gene3D" id="3.40.50.300">
    <property type="entry name" value="P-loop containing nucleotide triphosphate hydrolases"/>
    <property type="match status" value="2"/>
</dbReference>
<dbReference type="SMART" id="SM00487">
    <property type="entry name" value="DEXDc"/>
    <property type="match status" value="1"/>
</dbReference>
<dbReference type="NCBIfam" id="TIGR01596">
    <property type="entry name" value="cas3_HD"/>
    <property type="match status" value="1"/>
</dbReference>
<dbReference type="GO" id="GO:0046872">
    <property type="term" value="F:metal ion binding"/>
    <property type="evidence" value="ECO:0007669"/>
    <property type="project" value="UniProtKB-KW"/>
</dbReference>
<keyword evidence="3" id="KW-0540">Nuclease</keyword>
<keyword evidence="6" id="KW-0378">Hydrolase</keyword>
<organism evidence="14 15">
    <name type="scientific">Bifidobacterium dentium (strain ATCC 27534 / DSM 20436 / JCM 1195 / Bd1)</name>
    <dbReference type="NCBI Taxonomy" id="401473"/>
    <lineage>
        <taxon>Bacteria</taxon>
        <taxon>Bacillati</taxon>
        <taxon>Actinomycetota</taxon>
        <taxon>Actinomycetes</taxon>
        <taxon>Bifidobacteriales</taxon>
        <taxon>Bifidobacteriaceae</taxon>
        <taxon>Bifidobacterium</taxon>
    </lineage>
</organism>